<dbReference type="InterPro" id="IPR059000">
    <property type="entry name" value="ATPase_P-type_domA"/>
</dbReference>
<evidence type="ECO:0000256" key="9">
    <source>
        <dbReference type="ARBA" id="ARBA00022840"/>
    </source>
</evidence>
<dbReference type="SFLD" id="SFLDF00027">
    <property type="entry name" value="p-type_atpase"/>
    <property type="match status" value="1"/>
</dbReference>
<evidence type="ECO:0000256" key="22">
    <source>
        <dbReference type="SAM" id="MobiDB-lite"/>
    </source>
</evidence>
<feature type="transmembrane region" description="Helical" evidence="23">
    <location>
        <begin position="312"/>
        <end position="336"/>
    </location>
</feature>
<dbReference type="SUPFAM" id="SSF81665">
    <property type="entry name" value="Calcium ATPase, transmembrane domain M"/>
    <property type="match status" value="1"/>
</dbReference>
<keyword evidence="12" id="KW-1278">Translocase</keyword>
<evidence type="ECO:0000313" key="26">
    <source>
        <dbReference type="Proteomes" id="UP000024837"/>
    </source>
</evidence>
<dbReference type="SFLD" id="SFLDS00003">
    <property type="entry name" value="Haloacid_Dehalogenase"/>
    <property type="match status" value="1"/>
</dbReference>
<sequence>MSTNNPEPKIVFSSPPHAQTYEAVAAELNSDVDKGLSPAEAKKRLSEYGPNILEGGQNVQAWKVFLKQLANAMTLVLMFAMVLSFATRDWIEGGVLAAVIIINVGVGFYQEYNAEKTMESLKSLSSPTASVIRDGKLVHIPSMEVVPGDIIELKTGDVVPADLRMIPETLNFEADEALLTGESLPVAKSASITLGAEVGLGDRINLAFSSTLVTRGRGRGVVIGTAMETAIGAGKKKRKPNRSLSRKKHGPLQPAKGLLLRTWDAIGKFLGLTVGTPLQRKLAKLAYFLFGCAIILAIIVFAANKFHIPHEVVIYAISLAIAIIPESLPAVLTITFSVSMRRMVKRQVIVRKLDSLESLGGVTNISSDKTGTITQGKMITRKFWIPSLGVYSVENTAEASDPTSGTIRHESEAPKLGEKPEEESTKQYNADLISSKFAVELFARICALCNVSTVRFDQEKNEWQATGDPTEIALQVFAHRFEAGKRQLLAKGWVQESEFPFDSDIKRMSVVFREPETEAFHAFTKGAVERILDLCTTYGFDGDEHKMTEEYKETIMKQVEELAGQGLRVLALAKRAIPSCENWKEVEREEVEKDLTFVGLAGLYDPPRLESRDAIRLCKRAGIKVHMLTGDHRLTAAAIAKEVGIIPNFTGRLSKEEIDSLVMTASEFDGLTDEEIDKLPTMPVVIARCAPDTKVRMIQALHRRGMYCAMTGDGVNDSPSLKQADVGIAMGLGGSDVAKSASDIVLTDDNFASIVNAIEEGRRMFDNIQKFVLHLLTSNIAEVVLLVIGLAFRDDDDFSVFPLAPLSIIWINMLTSSFPAFGLSLEPAGPDVMHRPPHNNRKGVFTWEIVVDMLIYGLIMGGCVIGTFTIIVYGVGNGELGHGCNTSYNDSCALVYRARGAVFVNLVWLILLSAWEFKSVRRSLFRLDPQDDHPFPIFKDLYRNKFLFWAVVIGFLSVFPVVYIPKLNKNVFKHQEITWEWSLPVVSVVVFVFGVEMWKLCKRRMRWFEADRGMYSGNQLDRFLSTETGYSAETGKV</sequence>
<evidence type="ECO:0000256" key="14">
    <source>
        <dbReference type="ARBA" id="ARBA00023053"/>
    </source>
</evidence>
<feature type="domain" description="Cation-transporting P-type ATPase N-terminal" evidence="24">
    <location>
        <begin position="15"/>
        <end position="89"/>
    </location>
</feature>
<dbReference type="InterPro" id="IPR036412">
    <property type="entry name" value="HAD-like_sf"/>
</dbReference>
<comment type="cofactor">
    <cofactor evidence="1">
        <name>Mg(2+)</name>
        <dbReference type="ChEBI" id="CHEBI:18420"/>
    </cofactor>
</comment>
<dbReference type="Proteomes" id="UP000024837">
    <property type="component" value="Unassembled WGS sequence"/>
</dbReference>
<dbReference type="InterPro" id="IPR023299">
    <property type="entry name" value="ATPase_P-typ_cyto_dom_N"/>
</dbReference>
<dbReference type="InterPro" id="IPR006068">
    <property type="entry name" value="ATPase_P-typ_cation-transptr_C"/>
</dbReference>
<dbReference type="Gene3D" id="1.20.1110.10">
    <property type="entry name" value="Calcium-transporting ATPase, transmembrane domain"/>
    <property type="match status" value="2"/>
</dbReference>
<keyword evidence="13 23" id="KW-1133">Transmembrane helix</keyword>
<dbReference type="AlphaFoldDB" id="W7HUR7"/>
<dbReference type="SUPFAM" id="SSF81653">
    <property type="entry name" value="Calcium ATPase, transduction domain A"/>
    <property type="match status" value="1"/>
</dbReference>
<dbReference type="GO" id="GO:0046872">
    <property type="term" value="F:metal ion binding"/>
    <property type="evidence" value="ECO:0007669"/>
    <property type="project" value="UniProtKB-KW"/>
</dbReference>
<gene>
    <name evidence="25" type="ORF">DRE_01460</name>
</gene>
<evidence type="ECO:0000256" key="15">
    <source>
        <dbReference type="ARBA" id="ARBA00023065"/>
    </source>
</evidence>
<dbReference type="InterPro" id="IPR023298">
    <property type="entry name" value="ATPase_P-typ_TM_dom_sf"/>
</dbReference>
<evidence type="ECO:0000256" key="1">
    <source>
        <dbReference type="ARBA" id="ARBA00001946"/>
    </source>
</evidence>
<feature type="transmembrane region" description="Helical" evidence="23">
    <location>
        <begin position="845"/>
        <end position="876"/>
    </location>
</feature>
<comment type="catalytic activity">
    <reaction evidence="20">
        <text>K(+)(in) + ATP + H2O = K(+)(out) + ADP + phosphate + H(+)</text>
        <dbReference type="Rhea" id="RHEA:75815"/>
        <dbReference type="ChEBI" id="CHEBI:15377"/>
        <dbReference type="ChEBI" id="CHEBI:15378"/>
        <dbReference type="ChEBI" id="CHEBI:29103"/>
        <dbReference type="ChEBI" id="CHEBI:30616"/>
        <dbReference type="ChEBI" id="CHEBI:43474"/>
        <dbReference type="ChEBI" id="CHEBI:456216"/>
    </reaction>
</comment>
<dbReference type="InterPro" id="IPR006414">
    <property type="entry name" value="P-type_ATPase_IID"/>
</dbReference>
<dbReference type="NCBIfam" id="TIGR01494">
    <property type="entry name" value="ATPase_P-type"/>
    <property type="match status" value="2"/>
</dbReference>
<feature type="region of interest" description="Disordered" evidence="22">
    <location>
        <begin position="232"/>
        <end position="252"/>
    </location>
</feature>
<dbReference type="PANTHER" id="PTHR42861">
    <property type="entry name" value="CALCIUM-TRANSPORTING ATPASE"/>
    <property type="match status" value="1"/>
</dbReference>
<keyword evidence="5" id="KW-0633">Potassium transport</keyword>
<dbReference type="Gene3D" id="3.40.1110.10">
    <property type="entry name" value="Calcium-transporting ATPase, cytoplasmic domain N"/>
    <property type="match status" value="1"/>
</dbReference>
<keyword evidence="3" id="KW-0813">Transport</keyword>
<dbReference type="OrthoDB" id="3352408at2759"/>
<evidence type="ECO:0000256" key="10">
    <source>
        <dbReference type="ARBA" id="ARBA00022842"/>
    </source>
</evidence>
<evidence type="ECO:0000256" key="2">
    <source>
        <dbReference type="ARBA" id="ARBA00004651"/>
    </source>
</evidence>
<dbReference type="Pfam" id="PF00689">
    <property type="entry name" value="Cation_ATPase_C"/>
    <property type="match status" value="1"/>
</dbReference>
<dbReference type="FunFam" id="3.40.1110.10:FF:000039">
    <property type="entry name" value="Sodium P-type ATPase"/>
    <property type="match status" value="1"/>
</dbReference>
<dbReference type="PRINTS" id="PR00120">
    <property type="entry name" value="HATPASE"/>
</dbReference>
<dbReference type="SMART" id="SM00831">
    <property type="entry name" value="Cation_ATPase_N"/>
    <property type="match status" value="1"/>
</dbReference>
<comment type="catalytic activity">
    <reaction evidence="21">
        <text>Na(+)(in) + ATP + H2O = Na(+)(out) + ADP + phosphate + H(+)</text>
        <dbReference type="Rhea" id="RHEA:14633"/>
        <dbReference type="ChEBI" id="CHEBI:15377"/>
        <dbReference type="ChEBI" id="CHEBI:15378"/>
        <dbReference type="ChEBI" id="CHEBI:29101"/>
        <dbReference type="ChEBI" id="CHEBI:30616"/>
        <dbReference type="ChEBI" id="CHEBI:43474"/>
        <dbReference type="ChEBI" id="CHEBI:456216"/>
        <dbReference type="EC" id="7.2.2.3"/>
    </reaction>
    <physiologicalReaction direction="left-to-right" evidence="21">
        <dbReference type="Rhea" id="RHEA:14634"/>
    </physiologicalReaction>
</comment>
<keyword evidence="4" id="KW-1003">Cell membrane</keyword>
<organism evidence="25 26">
    <name type="scientific">Drechslerella stenobrocha 248</name>
    <dbReference type="NCBI Taxonomy" id="1043628"/>
    <lineage>
        <taxon>Eukaryota</taxon>
        <taxon>Fungi</taxon>
        <taxon>Dikarya</taxon>
        <taxon>Ascomycota</taxon>
        <taxon>Pezizomycotina</taxon>
        <taxon>Orbiliomycetes</taxon>
        <taxon>Orbiliales</taxon>
        <taxon>Orbiliaceae</taxon>
        <taxon>Drechslerella</taxon>
    </lineage>
</organism>
<keyword evidence="9" id="KW-0067">ATP-binding</keyword>
<proteinExistence type="inferred from homology"/>
<dbReference type="GO" id="GO:0016887">
    <property type="term" value="F:ATP hydrolysis activity"/>
    <property type="evidence" value="ECO:0007669"/>
    <property type="project" value="InterPro"/>
</dbReference>
<feature type="transmembrane region" description="Helical" evidence="23">
    <location>
        <begin position="977"/>
        <end position="998"/>
    </location>
</feature>
<evidence type="ECO:0000256" key="18">
    <source>
        <dbReference type="ARBA" id="ARBA00035017"/>
    </source>
</evidence>
<feature type="transmembrane region" description="Helical" evidence="23">
    <location>
        <begin position="285"/>
        <end position="306"/>
    </location>
</feature>
<dbReference type="InterPro" id="IPR008250">
    <property type="entry name" value="ATPase_P-typ_transduc_dom_A_sf"/>
</dbReference>
<dbReference type="InterPro" id="IPR044492">
    <property type="entry name" value="P_typ_ATPase_HD_dom"/>
</dbReference>
<dbReference type="SFLD" id="SFLDG00002">
    <property type="entry name" value="C1.7:_P-type_atpase_like"/>
    <property type="match status" value="1"/>
</dbReference>
<evidence type="ECO:0000256" key="19">
    <source>
        <dbReference type="ARBA" id="ARBA00035029"/>
    </source>
</evidence>
<dbReference type="Pfam" id="PF00122">
    <property type="entry name" value="E1-E2_ATPase"/>
    <property type="match status" value="1"/>
</dbReference>
<dbReference type="FunFam" id="3.40.50.1000:FF:000047">
    <property type="entry name" value="Sodium P-type ATPase"/>
    <property type="match status" value="1"/>
</dbReference>
<reference evidence="25 26" key="1">
    <citation type="submission" date="2013-05" db="EMBL/GenBank/DDBJ databases">
        <title>Drechslerella stenobrocha genome reveals carnivorous origination and mechanical trapping mechanism of predatory fungi.</title>
        <authorList>
            <person name="Liu X."/>
            <person name="Zhang W."/>
            <person name="Liu K."/>
        </authorList>
    </citation>
    <scope>NUCLEOTIDE SEQUENCE [LARGE SCALE GENOMIC DNA]</scope>
    <source>
        <strain evidence="25 26">248</strain>
    </source>
</reference>
<accession>W7HUR7</accession>
<feature type="transmembrane region" description="Helical" evidence="23">
    <location>
        <begin position="804"/>
        <end position="825"/>
    </location>
</feature>
<evidence type="ECO:0000256" key="5">
    <source>
        <dbReference type="ARBA" id="ARBA00022538"/>
    </source>
</evidence>
<evidence type="ECO:0000313" key="25">
    <source>
        <dbReference type="EMBL" id="EWC43573.1"/>
    </source>
</evidence>
<feature type="transmembrane region" description="Helical" evidence="23">
    <location>
        <begin position="946"/>
        <end position="965"/>
    </location>
</feature>
<dbReference type="PROSITE" id="PS00154">
    <property type="entry name" value="ATPASE_E1_E2"/>
    <property type="match status" value="1"/>
</dbReference>
<dbReference type="GO" id="GO:0005886">
    <property type="term" value="C:plasma membrane"/>
    <property type="evidence" value="ECO:0007669"/>
    <property type="project" value="UniProtKB-SubCell"/>
</dbReference>
<evidence type="ECO:0000256" key="17">
    <source>
        <dbReference type="ARBA" id="ARBA00023201"/>
    </source>
</evidence>
<feature type="compositionally biased region" description="Basic and acidic residues" evidence="22">
    <location>
        <begin position="407"/>
        <end position="424"/>
    </location>
</feature>
<keyword evidence="14" id="KW-0915">Sodium</keyword>
<evidence type="ECO:0000256" key="16">
    <source>
        <dbReference type="ARBA" id="ARBA00023136"/>
    </source>
</evidence>
<dbReference type="InterPro" id="IPR018303">
    <property type="entry name" value="ATPase_P-typ_P_site"/>
</dbReference>
<evidence type="ECO:0000256" key="12">
    <source>
        <dbReference type="ARBA" id="ARBA00022967"/>
    </source>
</evidence>
<dbReference type="NCBIfam" id="TIGR01523">
    <property type="entry name" value="ATPase-IID_K-Na"/>
    <property type="match status" value="1"/>
</dbReference>
<keyword evidence="16 23" id="KW-0472">Membrane</keyword>
<dbReference type="InterPro" id="IPR023214">
    <property type="entry name" value="HAD_sf"/>
</dbReference>
<keyword evidence="15" id="KW-0406">Ion transport</keyword>
<dbReference type="FunFam" id="1.20.1110.10:FF:000015">
    <property type="entry name" value="Sodium ion P-type ATPase"/>
    <property type="match status" value="1"/>
</dbReference>
<keyword evidence="17" id="KW-0739">Sodium transport</keyword>
<evidence type="ECO:0000256" key="7">
    <source>
        <dbReference type="ARBA" id="ARBA00022723"/>
    </source>
</evidence>
<feature type="transmembrane region" description="Helical" evidence="23">
    <location>
        <begin position="69"/>
        <end position="87"/>
    </location>
</feature>
<keyword evidence="26" id="KW-1185">Reference proteome</keyword>
<keyword evidence="11" id="KW-0630">Potassium</keyword>
<dbReference type="Gene3D" id="2.70.150.10">
    <property type="entry name" value="Calcium-transporting ATPase, cytoplasmic transduction domain A"/>
    <property type="match status" value="1"/>
</dbReference>
<dbReference type="HOGENOM" id="CLU_002360_3_0_1"/>
<dbReference type="InterPro" id="IPR001757">
    <property type="entry name" value="P_typ_ATPase"/>
</dbReference>
<evidence type="ECO:0000256" key="21">
    <source>
        <dbReference type="ARBA" id="ARBA00049499"/>
    </source>
</evidence>
<comment type="subcellular location">
    <subcellularLocation>
        <location evidence="2">Cell membrane</location>
        <topology evidence="2">Multi-pass membrane protein</topology>
    </subcellularLocation>
</comment>
<evidence type="ECO:0000256" key="8">
    <source>
        <dbReference type="ARBA" id="ARBA00022741"/>
    </source>
</evidence>
<dbReference type="Pfam" id="PF13246">
    <property type="entry name" value="Cation_ATPase"/>
    <property type="match status" value="1"/>
</dbReference>
<evidence type="ECO:0000256" key="13">
    <source>
        <dbReference type="ARBA" id="ARBA00022989"/>
    </source>
</evidence>
<evidence type="ECO:0000256" key="11">
    <source>
        <dbReference type="ARBA" id="ARBA00022958"/>
    </source>
</evidence>
<evidence type="ECO:0000256" key="23">
    <source>
        <dbReference type="SAM" id="Phobius"/>
    </source>
</evidence>
<feature type="compositionally biased region" description="Basic residues" evidence="22">
    <location>
        <begin position="234"/>
        <end position="250"/>
    </location>
</feature>
<name>W7HUR7_9PEZI</name>
<dbReference type="Pfam" id="PF00690">
    <property type="entry name" value="Cation_ATPase_N"/>
    <property type="match status" value="1"/>
</dbReference>
<dbReference type="InterPro" id="IPR004014">
    <property type="entry name" value="ATPase_P-typ_cation-transptr_N"/>
</dbReference>
<evidence type="ECO:0000259" key="24">
    <source>
        <dbReference type="SMART" id="SM00831"/>
    </source>
</evidence>
<feature type="transmembrane region" description="Helical" evidence="23">
    <location>
        <begin position="771"/>
        <end position="792"/>
    </location>
</feature>
<dbReference type="GO" id="GO:0008554">
    <property type="term" value="F:P-type sodium transporter activity"/>
    <property type="evidence" value="ECO:0007669"/>
    <property type="project" value="UniProtKB-EC"/>
</dbReference>
<dbReference type="EC" id="7.2.2.3" evidence="19"/>
<evidence type="ECO:0000256" key="20">
    <source>
        <dbReference type="ARBA" id="ARBA00048599"/>
    </source>
</evidence>
<dbReference type="SUPFAM" id="SSF56784">
    <property type="entry name" value="HAD-like"/>
    <property type="match status" value="1"/>
</dbReference>
<dbReference type="PRINTS" id="PR00119">
    <property type="entry name" value="CATATPASE"/>
</dbReference>
<keyword evidence="6 23" id="KW-0812">Transmembrane</keyword>
<evidence type="ECO:0000256" key="3">
    <source>
        <dbReference type="ARBA" id="ARBA00022448"/>
    </source>
</evidence>
<dbReference type="Gene3D" id="3.40.50.1000">
    <property type="entry name" value="HAD superfamily/HAD-like"/>
    <property type="match status" value="1"/>
</dbReference>
<dbReference type="GO" id="GO:0006813">
    <property type="term" value="P:potassium ion transport"/>
    <property type="evidence" value="ECO:0007669"/>
    <property type="project" value="UniProtKB-KW"/>
</dbReference>
<feature type="transmembrane region" description="Helical" evidence="23">
    <location>
        <begin position="93"/>
        <end position="112"/>
    </location>
</feature>
<evidence type="ECO:0000256" key="6">
    <source>
        <dbReference type="ARBA" id="ARBA00022692"/>
    </source>
</evidence>
<dbReference type="SUPFAM" id="SSF81660">
    <property type="entry name" value="Metal cation-transporting ATPase, ATP-binding domain N"/>
    <property type="match status" value="1"/>
</dbReference>
<keyword evidence="7" id="KW-0479">Metal-binding</keyword>
<feature type="region of interest" description="Disordered" evidence="22">
    <location>
        <begin position="397"/>
        <end position="424"/>
    </location>
</feature>
<keyword evidence="8" id="KW-0547">Nucleotide-binding</keyword>
<feature type="compositionally biased region" description="Polar residues" evidence="22">
    <location>
        <begin position="397"/>
        <end position="406"/>
    </location>
</feature>
<feature type="transmembrane region" description="Helical" evidence="23">
    <location>
        <begin position="896"/>
        <end position="917"/>
    </location>
</feature>
<comment type="similarity">
    <text evidence="18">Belongs to the cation transport ATPase (P-type) (TC 3.A.3) family. Type IID subfamily.</text>
</comment>
<dbReference type="FunFam" id="1.20.1110.10:FF:000020">
    <property type="entry name" value="Sodium ion P-type ATPase"/>
    <property type="match status" value="1"/>
</dbReference>
<keyword evidence="10" id="KW-0460">Magnesium</keyword>
<dbReference type="GO" id="GO:0005524">
    <property type="term" value="F:ATP binding"/>
    <property type="evidence" value="ECO:0007669"/>
    <property type="project" value="UniProtKB-KW"/>
</dbReference>
<evidence type="ECO:0000256" key="4">
    <source>
        <dbReference type="ARBA" id="ARBA00022475"/>
    </source>
</evidence>
<protein>
    <recommendedName>
        <fullName evidence="19">P-type Na(+) transporter</fullName>
        <ecNumber evidence="19">7.2.2.3</ecNumber>
    </recommendedName>
</protein>
<dbReference type="EMBL" id="KI966457">
    <property type="protein sequence ID" value="EWC43573.1"/>
    <property type="molecule type" value="Genomic_DNA"/>
</dbReference>